<dbReference type="AlphaFoldDB" id="A0AAW9JRT8"/>
<dbReference type="GO" id="GO:0071555">
    <property type="term" value="P:cell wall organization"/>
    <property type="evidence" value="ECO:0007669"/>
    <property type="project" value="UniProtKB-KW"/>
</dbReference>
<dbReference type="SUPFAM" id="SSF56601">
    <property type="entry name" value="beta-lactamase/transpeptidase-like"/>
    <property type="match status" value="1"/>
</dbReference>
<dbReference type="GO" id="GO:0009252">
    <property type="term" value="P:peptidoglycan biosynthetic process"/>
    <property type="evidence" value="ECO:0007669"/>
    <property type="project" value="UniProtKB-KW"/>
</dbReference>
<protein>
    <submittedName>
        <fullName evidence="12">Serine hydrolase</fullName>
    </submittedName>
</protein>
<evidence type="ECO:0000259" key="11">
    <source>
        <dbReference type="Pfam" id="PF00768"/>
    </source>
</evidence>
<comment type="similarity">
    <text evidence="1 9">Belongs to the peptidase S11 family.</text>
</comment>
<evidence type="ECO:0000256" key="6">
    <source>
        <dbReference type="ARBA" id="ARBA00023316"/>
    </source>
</evidence>
<feature type="transmembrane region" description="Helical" evidence="10">
    <location>
        <begin position="7"/>
        <end position="29"/>
    </location>
</feature>
<dbReference type="Gene3D" id="3.40.710.10">
    <property type="entry name" value="DD-peptidase/beta-lactamase superfamily"/>
    <property type="match status" value="1"/>
</dbReference>
<dbReference type="InterPro" id="IPR012338">
    <property type="entry name" value="Beta-lactam/transpept-like"/>
</dbReference>
<dbReference type="GO" id="GO:0006508">
    <property type="term" value="P:proteolysis"/>
    <property type="evidence" value="ECO:0007669"/>
    <property type="project" value="InterPro"/>
</dbReference>
<keyword evidence="6" id="KW-0961">Cell wall biogenesis/degradation</keyword>
<feature type="active site" description="Proton acceptor" evidence="7">
    <location>
        <position position="73"/>
    </location>
</feature>
<keyword evidence="10" id="KW-1133">Transmembrane helix</keyword>
<gene>
    <name evidence="12" type="ORF">RAK27_01325</name>
</gene>
<organism evidence="12 13">
    <name type="scientific">Carnobacterium maltaromaticum</name>
    <name type="common">Carnobacterium piscicola</name>
    <dbReference type="NCBI Taxonomy" id="2751"/>
    <lineage>
        <taxon>Bacteria</taxon>
        <taxon>Bacillati</taxon>
        <taxon>Bacillota</taxon>
        <taxon>Bacilli</taxon>
        <taxon>Lactobacillales</taxon>
        <taxon>Carnobacteriaceae</taxon>
        <taxon>Carnobacterium</taxon>
    </lineage>
</organism>
<dbReference type="GO" id="GO:0009002">
    <property type="term" value="F:serine-type D-Ala-D-Ala carboxypeptidase activity"/>
    <property type="evidence" value="ECO:0007669"/>
    <property type="project" value="InterPro"/>
</dbReference>
<evidence type="ECO:0000256" key="2">
    <source>
        <dbReference type="ARBA" id="ARBA00022729"/>
    </source>
</evidence>
<dbReference type="Proteomes" id="UP001290462">
    <property type="component" value="Unassembled WGS sequence"/>
</dbReference>
<keyword evidence="4" id="KW-0133">Cell shape</keyword>
<dbReference type="GO" id="GO:0008360">
    <property type="term" value="P:regulation of cell shape"/>
    <property type="evidence" value="ECO:0007669"/>
    <property type="project" value="UniProtKB-KW"/>
</dbReference>
<keyword evidence="2" id="KW-0732">Signal</keyword>
<dbReference type="InterPro" id="IPR018044">
    <property type="entry name" value="Peptidase_S11"/>
</dbReference>
<accession>A0AAW9JRT8</accession>
<evidence type="ECO:0000256" key="9">
    <source>
        <dbReference type="RuleBase" id="RU004016"/>
    </source>
</evidence>
<evidence type="ECO:0000313" key="12">
    <source>
        <dbReference type="EMBL" id="MDZ5757294.1"/>
    </source>
</evidence>
<comment type="caution">
    <text evidence="12">The sequence shown here is derived from an EMBL/GenBank/DDBJ whole genome shotgun (WGS) entry which is preliminary data.</text>
</comment>
<evidence type="ECO:0000313" key="13">
    <source>
        <dbReference type="Proteomes" id="UP001290462"/>
    </source>
</evidence>
<proteinExistence type="inferred from homology"/>
<evidence type="ECO:0000256" key="10">
    <source>
        <dbReference type="SAM" id="Phobius"/>
    </source>
</evidence>
<dbReference type="PANTHER" id="PTHR21581">
    <property type="entry name" value="D-ALANYL-D-ALANINE CARBOXYPEPTIDASE"/>
    <property type="match status" value="1"/>
</dbReference>
<keyword evidence="10" id="KW-0472">Membrane</keyword>
<evidence type="ECO:0000256" key="5">
    <source>
        <dbReference type="ARBA" id="ARBA00022984"/>
    </source>
</evidence>
<feature type="binding site" evidence="8">
    <location>
        <position position="240"/>
    </location>
    <ligand>
        <name>substrate</name>
    </ligand>
</feature>
<evidence type="ECO:0000256" key="3">
    <source>
        <dbReference type="ARBA" id="ARBA00022801"/>
    </source>
</evidence>
<keyword evidence="3 12" id="KW-0378">Hydrolase</keyword>
<evidence type="ECO:0000256" key="8">
    <source>
        <dbReference type="PIRSR" id="PIRSR618044-2"/>
    </source>
</evidence>
<keyword evidence="5" id="KW-0573">Peptidoglycan synthesis</keyword>
<keyword evidence="10" id="KW-0812">Transmembrane</keyword>
<dbReference type="RefSeq" id="WP_322808303.1">
    <property type="nucleotide sequence ID" value="NZ_JAVBVO010000001.1"/>
</dbReference>
<dbReference type="PRINTS" id="PR00725">
    <property type="entry name" value="DADACBPTASE1"/>
</dbReference>
<name>A0AAW9JRT8_CARML</name>
<feature type="active site" description="Acyl-ester intermediate" evidence="7">
    <location>
        <position position="70"/>
    </location>
</feature>
<feature type="domain" description="Peptidase S11 D-alanyl-D-alanine carboxypeptidase A N-terminal" evidence="11">
    <location>
        <begin position="38"/>
        <end position="270"/>
    </location>
</feature>
<reference evidence="12" key="1">
    <citation type="submission" date="2023-08" db="EMBL/GenBank/DDBJ databases">
        <title>Genomic characterization of piscicolin 126 produced by Carnobacterium maltaromaticum CM22 strain isolated from salmon (Salmo salar).</title>
        <authorList>
            <person name="Gonzalez-Gragera E."/>
            <person name="Garcia-Lopez J.D."/>
            <person name="Teso-Perez C."/>
            <person name="Gimenez-Hernandez I."/>
            <person name="Peralta-Sanchez J.M."/>
            <person name="Valdivia E."/>
            <person name="Montalban-Lopez M."/>
            <person name="Martin-Platero A.M."/>
            <person name="Banos A."/>
            <person name="Martinez-Bueno M."/>
        </authorList>
    </citation>
    <scope>NUCLEOTIDE SEQUENCE</scope>
    <source>
        <strain evidence="12">CM22</strain>
    </source>
</reference>
<dbReference type="EMBL" id="JAVBVO010000001">
    <property type="protein sequence ID" value="MDZ5757294.1"/>
    <property type="molecule type" value="Genomic_DNA"/>
</dbReference>
<dbReference type="Pfam" id="PF00768">
    <property type="entry name" value="Peptidase_S11"/>
    <property type="match status" value="1"/>
</dbReference>
<feature type="active site" evidence="7">
    <location>
        <position position="132"/>
    </location>
</feature>
<evidence type="ECO:0000256" key="7">
    <source>
        <dbReference type="PIRSR" id="PIRSR618044-1"/>
    </source>
</evidence>
<sequence length="288" mass="31639">MIKNKKRILYVLAILVAIISLSFYLLGIYGKQLNQGSKTKIGETSELVVDLNNQKVLYQKNPNKARPLASLTKLMTIYLTYEALENNQLNSSEELELPYLNDSQAVSLRSITADEKSQWSVADLMAAAMVMSANDAAEALGNRLGGENEFIQQMNQKAQELKLSKKTNFTSASGLPTEKGESVATAKDLAILAEALVTDYPQVLKQTRAASWTLSTGGIIDSTNGLLTSNQHDFEVDGLKTGYTEDAGYCYIGTASKGEQRLLVIVLGTNNSEERFSKADKLLQKYFD</sequence>
<dbReference type="PANTHER" id="PTHR21581:SF11">
    <property type="entry name" value="D-ALANYL-D-ALANINE CARBOXYPEPTIDASE DACA"/>
    <property type="match status" value="1"/>
</dbReference>
<evidence type="ECO:0000256" key="1">
    <source>
        <dbReference type="ARBA" id="ARBA00007164"/>
    </source>
</evidence>
<dbReference type="InterPro" id="IPR001967">
    <property type="entry name" value="Peptidase_S11_N"/>
</dbReference>
<evidence type="ECO:0000256" key="4">
    <source>
        <dbReference type="ARBA" id="ARBA00022960"/>
    </source>
</evidence>